<dbReference type="EMBL" id="VYZN01000054">
    <property type="protein sequence ID" value="KAE9526649.1"/>
    <property type="molecule type" value="Genomic_DNA"/>
</dbReference>
<evidence type="ECO:0000313" key="2">
    <source>
        <dbReference type="Proteomes" id="UP000475862"/>
    </source>
</evidence>
<organism evidence="1 2">
    <name type="scientific">Aphis glycines</name>
    <name type="common">Soybean aphid</name>
    <dbReference type="NCBI Taxonomy" id="307491"/>
    <lineage>
        <taxon>Eukaryota</taxon>
        <taxon>Metazoa</taxon>
        <taxon>Ecdysozoa</taxon>
        <taxon>Arthropoda</taxon>
        <taxon>Hexapoda</taxon>
        <taxon>Insecta</taxon>
        <taxon>Pterygota</taxon>
        <taxon>Neoptera</taxon>
        <taxon>Paraneoptera</taxon>
        <taxon>Hemiptera</taxon>
        <taxon>Sternorrhyncha</taxon>
        <taxon>Aphidomorpha</taxon>
        <taxon>Aphidoidea</taxon>
        <taxon>Aphididae</taxon>
        <taxon>Aphidini</taxon>
        <taxon>Aphis</taxon>
        <taxon>Aphis</taxon>
    </lineage>
</organism>
<dbReference type="AlphaFoldDB" id="A0A6G0T812"/>
<gene>
    <name evidence="1" type="ORF">AGLY_013297</name>
</gene>
<dbReference type="Proteomes" id="UP000475862">
    <property type="component" value="Unassembled WGS sequence"/>
</dbReference>
<proteinExistence type="predicted"/>
<protein>
    <submittedName>
        <fullName evidence="1">Uncharacterized protein</fullName>
    </submittedName>
</protein>
<name>A0A6G0T812_APHGL</name>
<evidence type="ECO:0000313" key="1">
    <source>
        <dbReference type="EMBL" id="KAE9526649.1"/>
    </source>
</evidence>
<keyword evidence="2" id="KW-1185">Reference proteome</keyword>
<comment type="caution">
    <text evidence="1">The sequence shown here is derived from an EMBL/GenBank/DDBJ whole genome shotgun (WGS) entry which is preliminary data.</text>
</comment>
<sequence length="173" mass="20071">MLIVTNSYKVCVKAFPQSWRPISPNGFVEGFIHYNYLKRIIPDNLDELTSCVLRLELVYNLLNFKHHMSTILLSHSLPNLVLRIDYFVVYEFKSLPQLPFTVLVTKTMTSSLLIYIYKIKKVSSIVTILNGDDLTAQDIFSTGHIYDLSFFNNNKYLKSFEDKVLSLCDFVKI</sequence>
<reference evidence="1 2" key="1">
    <citation type="submission" date="2019-08" db="EMBL/GenBank/DDBJ databases">
        <title>The genome of the soybean aphid Biotype 1, its phylome, world population structure and adaptation to the North American continent.</title>
        <authorList>
            <person name="Giordano R."/>
            <person name="Donthu R.K."/>
            <person name="Hernandez A.G."/>
            <person name="Wright C.L."/>
            <person name="Zimin A.V."/>
        </authorList>
    </citation>
    <scope>NUCLEOTIDE SEQUENCE [LARGE SCALE GENOMIC DNA]</scope>
    <source>
        <tissue evidence="1">Whole aphids</tissue>
    </source>
</reference>
<accession>A0A6G0T812</accession>